<gene>
    <name evidence="2" type="ORF">DT23_10630</name>
</gene>
<dbReference type="OrthoDB" id="369216at2"/>
<reference evidence="2 3" key="1">
    <citation type="journal article" date="2015" name="Antonie Van Leeuwenhoek">
        <title>Thioclava indica sp. nov., isolated from surface seawater of the Indian Ocean.</title>
        <authorList>
            <person name="Liu Y."/>
            <person name="Lai Q."/>
            <person name="Du J."/>
            <person name="Xu H."/>
            <person name="Jiang L."/>
            <person name="Shao Z."/>
        </authorList>
    </citation>
    <scope>NUCLEOTIDE SEQUENCE [LARGE SCALE GENOMIC DNA]</scope>
    <source>
        <strain evidence="2 3">DT23-4</strain>
    </source>
</reference>
<dbReference type="AlphaFoldDB" id="A0A074JZ56"/>
<name>A0A074JZ56_9RHOB</name>
<dbReference type="Proteomes" id="UP000027471">
    <property type="component" value="Unassembled WGS sequence"/>
</dbReference>
<proteinExistence type="predicted"/>
<dbReference type="eggNOG" id="COG0455">
    <property type="taxonomic scope" value="Bacteria"/>
</dbReference>
<sequence length="346" mass="38936">MSDVKNPYKIQPERAFWKGSVGMRHFADLDDLWQPMALRKSDRVATAGSCFAQHIGNNLAIRGAAFMDMEPAPPLFALQAEARRWGFGVFSCRYGNIYTTRQLIQLFDEAHGDRVPAERVWEKEGRFFDALRPGLDPVGQDSPEAVLALRRQHLDAVRKMFAELDVFVFTMGLTEGWEAVADGTMYPLAPGTIAGQYCPEDHRLRNLRAREVRDDMEGFWDRLRKINPRARILLTISPVPLAATATDNHVLVATTWSKSVLRSVAGELSEDHPDIHYFPSYEIIASHPARGMFFEPDLRNVNASGVDLVMKHFFSGALAKEFGDQVLAKDSEPELICDESRLDVTA</sequence>
<dbReference type="InterPro" id="IPR014982">
    <property type="entry name" value="GSCFA"/>
</dbReference>
<accession>A0A074JZ56</accession>
<protein>
    <recommendedName>
        <fullName evidence="1">GSCFA domain-containing protein</fullName>
    </recommendedName>
</protein>
<dbReference type="Pfam" id="PF08885">
    <property type="entry name" value="GSCFA"/>
    <property type="match status" value="1"/>
</dbReference>
<evidence type="ECO:0000313" key="2">
    <source>
        <dbReference type="EMBL" id="KEO61180.1"/>
    </source>
</evidence>
<organism evidence="2 3">
    <name type="scientific">Thioclava indica</name>
    <dbReference type="NCBI Taxonomy" id="1353528"/>
    <lineage>
        <taxon>Bacteria</taxon>
        <taxon>Pseudomonadati</taxon>
        <taxon>Pseudomonadota</taxon>
        <taxon>Alphaproteobacteria</taxon>
        <taxon>Rhodobacterales</taxon>
        <taxon>Paracoccaceae</taxon>
        <taxon>Thioclava</taxon>
    </lineage>
</organism>
<feature type="domain" description="GSCFA" evidence="1">
    <location>
        <begin position="43"/>
        <end position="313"/>
    </location>
</feature>
<dbReference type="STRING" id="1353528.DT23_10630"/>
<evidence type="ECO:0000259" key="1">
    <source>
        <dbReference type="Pfam" id="PF08885"/>
    </source>
</evidence>
<dbReference type="RefSeq" id="WP_038128323.1">
    <property type="nucleotide sequence ID" value="NZ_AUNB01000010.1"/>
</dbReference>
<comment type="caution">
    <text evidence="2">The sequence shown here is derived from an EMBL/GenBank/DDBJ whole genome shotgun (WGS) entry which is preliminary data.</text>
</comment>
<keyword evidence="3" id="KW-1185">Reference proteome</keyword>
<dbReference type="EMBL" id="AUNB01000010">
    <property type="protein sequence ID" value="KEO61180.1"/>
    <property type="molecule type" value="Genomic_DNA"/>
</dbReference>
<evidence type="ECO:0000313" key="3">
    <source>
        <dbReference type="Proteomes" id="UP000027471"/>
    </source>
</evidence>